<proteinExistence type="predicted"/>
<accession>A0ABS4I7Y7</accession>
<evidence type="ECO:0000313" key="2">
    <source>
        <dbReference type="Proteomes" id="UP001519344"/>
    </source>
</evidence>
<organism evidence="1 2">
    <name type="scientific">Paenibacillus aceris</name>
    <dbReference type="NCBI Taxonomy" id="869555"/>
    <lineage>
        <taxon>Bacteria</taxon>
        <taxon>Bacillati</taxon>
        <taxon>Bacillota</taxon>
        <taxon>Bacilli</taxon>
        <taxon>Bacillales</taxon>
        <taxon>Paenibacillaceae</taxon>
        <taxon>Paenibacillus</taxon>
    </lineage>
</organism>
<dbReference type="EMBL" id="JAGGKV010000027">
    <property type="protein sequence ID" value="MBP1966953.1"/>
    <property type="molecule type" value="Genomic_DNA"/>
</dbReference>
<gene>
    <name evidence="1" type="ORF">J2Z65_006214</name>
</gene>
<sequence>MNELNKLREAGLIKKINQMKVVRIDPSEKMMVDNPTDLPLIAKEKKRAVFQIDRTSSLAIYTKPGKAEKEYSLLKLGAPHGITPDPYEYGPKYLVMPLMLAPKASVYLQRNDLTKEFAASLLQLHIVSGRIGFRGGHSPEDIYVMQDGTLKAVNIRDTGSLADHPAKYLLGGLGVRVKEFLTYMKELDPILYEQWTTHPKFMSHTKNLNR</sequence>
<reference evidence="1 2" key="1">
    <citation type="submission" date="2021-03" db="EMBL/GenBank/DDBJ databases">
        <title>Genomic Encyclopedia of Type Strains, Phase IV (KMG-IV): sequencing the most valuable type-strain genomes for metagenomic binning, comparative biology and taxonomic classification.</title>
        <authorList>
            <person name="Goeker M."/>
        </authorList>
    </citation>
    <scope>NUCLEOTIDE SEQUENCE [LARGE SCALE GENOMIC DNA]</scope>
    <source>
        <strain evidence="1 2">DSM 24950</strain>
    </source>
</reference>
<comment type="caution">
    <text evidence="1">The sequence shown here is derived from an EMBL/GenBank/DDBJ whole genome shotgun (WGS) entry which is preliminary data.</text>
</comment>
<dbReference type="Proteomes" id="UP001519344">
    <property type="component" value="Unassembled WGS sequence"/>
</dbReference>
<keyword evidence="2" id="KW-1185">Reference proteome</keyword>
<dbReference type="RefSeq" id="WP_167068015.1">
    <property type="nucleotide sequence ID" value="NZ_JAAOZR010000094.1"/>
</dbReference>
<evidence type="ECO:0000313" key="1">
    <source>
        <dbReference type="EMBL" id="MBP1966953.1"/>
    </source>
</evidence>
<name>A0ABS4I7Y7_9BACL</name>
<protein>
    <submittedName>
        <fullName evidence="1">Uncharacterized protein</fullName>
    </submittedName>
</protein>